<dbReference type="PANTHER" id="PTHR46566:SF5">
    <property type="entry name" value="1-PHOSPHOFRUCTOKINASE"/>
    <property type="match status" value="1"/>
</dbReference>
<dbReference type="EC" id="2.7.1.144" evidence="6"/>
<protein>
    <recommendedName>
        <fullName evidence="6">Tagatose-6-phosphate kinase</fullName>
        <ecNumber evidence="6">2.7.1.144</ecNumber>
    </recommendedName>
</protein>
<dbReference type="Gene3D" id="3.40.1190.20">
    <property type="match status" value="1"/>
</dbReference>
<reference evidence="9" key="1">
    <citation type="journal article" date="2019" name="Int. J. Syst. Evol. Microbiol.">
        <title>The Global Catalogue of Microorganisms (GCM) 10K type strain sequencing project: providing services to taxonomists for standard genome sequencing and annotation.</title>
        <authorList>
            <consortium name="The Broad Institute Genomics Platform"/>
            <consortium name="The Broad Institute Genome Sequencing Center for Infectious Disease"/>
            <person name="Wu L."/>
            <person name="Ma J."/>
        </authorList>
    </citation>
    <scope>NUCLEOTIDE SEQUENCE [LARGE SCALE GENOMIC DNA]</scope>
    <source>
        <strain evidence="9">CCM 8903</strain>
    </source>
</reference>
<dbReference type="SUPFAM" id="SSF53613">
    <property type="entry name" value="Ribokinase-like"/>
    <property type="match status" value="1"/>
</dbReference>
<organism evidence="8 9">
    <name type="scientific">Lacticaseibacillus baoqingensis</name>
    <dbReference type="NCBI Taxonomy" id="2486013"/>
    <lineage>
        <taxon>Bacteria</taxon>
        <taxon>Bacillati</taxon>
        <taxon>Bacillota</taxon>
        <taxon>Bacilli</taxon>
        <taxon>Lactobacillales</taxon>
        <taxon>Lactobacillaceae</taxon>
        <taxon>Lacticaseibacillus</taxon>
    </lineage>
</organism>
<name>A0ABW4E4A7_9LACO</name>
<dbReference type="InterPro" id="IPR017583">
    <property type="entry name" value="Tagatose/fructose_Pkinase"/>
</dbReference>
<evidence type="ECO:0000256" key="4">
    <source>
        <dbReference type="ARBA" id="ARBA00022777"/>
    </source>
</evidence>
<gene>
    <name evidence="8" type="ORF">ACFQ5J_03155</name>
</gene>
<evidence type="ECO:0000256" key="5">
    <source>
        <dbReference type="ARBA" id="ARBA00022840"/>
    </source>
</evidence>
<keyword evidence="9" id="KW-1185">Reference proteome</keyword>
<keyword evidence="6" id="KW-0423">Lactose metabolism</keyword>
<evidence type="ECO:0000259" key="7">
    <source>
        <dbReference type="Pfam" id="PF00294"/>
    </source>
</evidence>
<comment type="similarity">
    <text evidence="6">Belongs to the carbohydrate kinase PfkB family. LacC subfamily.</text>
</comment>
<dbReference type="NCBIfam" id="TIGR03168">
    <property type="entry name" value="1-PFK"/>
    <property type="match status" value="1"/>
</dbReference>
<evidence type="ECO:0000256" key="1">
    <source>
        <dbReference type="ARBA" id="ARBA00005380"/>
    </source>
</evidence>
<keyword evidence="2 6" id="KW-0808">Transferase</keyword>
<proteinExistence type="inferred from homology"/>
<dbReference type="GO" id="GO:0016301">
    <property type="term" value="F:kinase activity"/>
    <property type="evidence" value="ECO:0007669"/>
    <property type="project" value="UniProtKB-KW"/>
</dbReference>
<evidence type="ECO:0000256" key="3">
    <source>
        <dbReference type="ARBA" id="ARBA00022741"/>
    </source>
</evidence>
<keyword evidence="5 6" id="KW-0067">ATP-binding</keyword>
<evidence type="ECO:0000256" key="2">
    <source>
        <dbReference type="ARBA" id="ARBA00022679"/>
    </source>
</evidence>
<evidence type="ECO:0000313" key="8">
    <source>
        <dbReference type="EMBL" id="MFD1484227.1"/>
    </source>
</evidence>
<dbReference type="EMBL" id="JBHTON010000006">
    <property type="protein sequence ID" value="MFD1484227.1"/>
    <property type="molecule type" value="Genomic_DNA"/>
</dbReference>
<evidence type="ECO:0000313" key="9">
    <source>
        <dbReference type="Proteomes" id="UP001597252"/>
    </source>
</evidence>
<dbReference type="Proteomes" id="UP001597252">
    <property type="component" value="Unassembled WGS sequence"/>
</dbReference>
<dbReference type="InterPro" id="IPR011611">
    <property type="entry name" value="PfkB_dom"/>
</dbReference>
<dbReference type="PIRSF" id="PIRSF000535">
    <property type="entry name" value="1PFK/6PFK/LacC"/>
    <property type="match status" value="1"/>
</dbReference>
<accession>A0ABW4E4A7</accession>
<dbReference type="CDD" id="cd01164">
    <property type="entry name" value="FruK_PfkB_like"/>
    <property type="match status" value="1"/>
</dbReference>
<dbReference type="PROSITE" id="PS00584">
    <property type="entry name" value="PFKB_KINASES_2"/>
    <property type="match status" value="1"/>
</dbReference>
<keyword evidence="4 8" id="KW-0418">Kinase</keyword>
<comment type="similarity">
    <text evidence="1">Belongs to the carbohydrate kinase pfkB family.</text>
</comment>
<comment type="pathway">
    <text evidence="6">Carbohydrate metabolism; D-tagatose 6-phosphate degradation; D-glyceraldehyde 3-phosphate and glycerone phosphate from D-tagatose 6-phosphate: step 1/2.</text>
</comment>
<keyword evidence="3 6" id="KW-0547">Nucleotide-binding</keyword>
<evidence type="ECO:0000256" key="6">
    <source>
        <dbReference type="PIRNR" id="PIRNR000535"/>
    </source>
</evidence>
<dbReference type="RefSeq" id="WP_125752193.1">
    <property type="nucleotide sequence ID" value="NZ_JBHTON010000006.1"/>
</dbReference>
<dbReference type="Pfam" id="PF00294">
    <property type="entry name" value="PfkB"/>
    <property type="match status" value="1"/>
</dbReference>
<dbReference type="InterPro" id="IPR002173">
    <property type="entry name" value="Carboh/pur_kinase_PfkB_CS"/>
</dbReference>
<comment type="caution">
    <text evidence="8">The sequence shown here is derived from an EMBL/GenBank/DDBJ whole genome shotgun (WGS) entry which is preliminary data.</text>
</comment>
<sequence>MILTVTMNPSIDISYPLAHLAIDTTNRPKTTTKTAGGKGLNVTRVIHLLKHPVVATGIVGGNFGRFIEEQLDADGIAHHFTHIDQETRNSIAILHDGGQQTEVLEAGPTINAAEQADFIAAFDQLLVGCDLVTMSGSLPQGLTPDFYATLIAHAANAGKKVLLDSSGASLQAALQADVKPWLIKPNETELAGLLGEPVDKTDLVRLQKQLTHPVLAAVEWIVVSLGKDGAFVRHQEQFYHVTIPTIQVVNPVGSGDATLAGLAMALAAHQDDTAVLKTAMTTGMLNTMQARTGWVDAAQFDPYFSQVHVATVKRGSAYVND</sequence>
<comment type="catalytic activity">
    <reaction evidence="6">
        <text>D-tagatofuranose 6-phosphate + ATP = D-tagatofuranose 1,6-bisphosphate + ADP + H(+)</text>
        <dbReference type="Rhea" id="RHEA:12420"/>
        <dbReference type="ChEBI" id="CHEBI:15378"/>
        <dbReference type="ChEBI" id="CHEBI:30616"/>
        <dbReference type="ChEBI" id="CHEBI:58694"/>
        <dbReference type="ChEBI" id="CHEBI:58695"/>
        <dbReference type="ChEBI" id="CHEBI:456216"/>
        <dbReference type="EC" id="2.7.1.144"/>
    </reaction>
</comment>
<dbReference type="PANTHER" id="PTHR46566">
    <property type="entry name" value="1-PHOSPHOFRUCTOKINASE-RELATED"/>
    <property type="match status" value="1"/>
</dbReference>
<dbReference type="InterPro" id="IPR029056">
    <property type="entry name" value="Ribokinase-like"/>
</dbReference>
<feature type="domain" description="Carbohydrate kinase PfkB" evidence="7">
    <location>
        <begin position="8"/>
        <end position="288"/>
    </location>
</feature>